<keyword evidence="3" id="KW-0270">Exopolysaccharide synthesis</keyword>
<comment type="caution">
    <text evidence="6">The sequence shown here is derived from an EMBL/GenBank/DDBJ whole genome shotgun (WGS) entry which is preliminary data.</text>
</comment>
<dbReference type="Pfam" id="PF11380">
    <property type="entry name" value="Stealth_CR2"/>
    <property type="match status" value="1"/>
</dbReference>
<dbReference type="Pfam" id="PF17101">
    <property type="entry name" value="Stealth_CR1"/>
    <property type="match status" value="1"/>
</dbReference>
<evidence type="ECO:0000256" key="1">
    <source>
        <dbReference type="ARBA" id="ARBA00007583"/>
    </source>
</evidence>
<dbReference type="AlphaFoldDB" id="A0A4V6QJ18"/>
<proteinExistence type="inferred from homology"/>
<comment type="similarity">
    <text evidence="1">Belongs to the stealth family.</text>
</comment>
<dbReference type="PANTHER" id="PTHR24045">
    <property type="match status" value="1"/>
</dbReference>
<organism evidence="6 7">
    <name type="scientific">Helcococcus ovis</name>
    <dbReference type="NCBI Taxonomy" id="72026"/>
    <lineage>
        <taxon>Bacteria</taxon>
        <taxon>Bacillati</taxon>
        <taxon>Bacillota</taxon>
        <taxon>Tissierellia</taxon>
        <taxon>Tissierellales</taxon>
        <taxon>Peptoniphilaceae</taxon>
        <taxon>Helcococcus</taxon>
    </lineage>
</organism>
<evidence type="ECO:0000313" key="6">
    <source>
        <dbReference type="EMBL" id="TFF66760.1"/>
    </source>
</evidence>
<dbReference type="InterPro" id="IPR021520">
    <property type="entry name" value="Stealth_CR2"/>
</dbReference>
<dbReference type="InterPro" id="IPR031358">
    <property type="entry name" value="Stealth_CR1"/>
</dbReference>
<protein>
    <recommendedName>
        <fullName evidence="8">Capsule biosynthesis protein CapG</fullName>
    </recommendedName>
</protein>
<sequence>MEYPIDIVIPWVNGSDEEWLKEKEKYISTISSDNSYSRFREWDVFKYWFRGIEKNMPWYRNIYFLTWGHTPKWLNINHPKLKVINHKDFIPKKFLPTYSSHVIELNLHRIPGLSEHFIYFNDDVYPIKSLEREDFFINGLPCDTAVLGAVKNDSQENFMPYIMLNCLGVINDYFNQRDVIKGKLSNWFNAKYGKYNLNNLYLLPWSNFLGFRNFHTAHSFLKSTFEELWEEIPDALENTCKNRFRDKMDFNQYIFRYWQLAKNQFVPKKPDSSYVNVGKVSRNDLENIILGKKYKIACINDDPGDFDLDKKNKELEELLIKLFPKKSKFEI</sequence>
<evidence type="ECO:0000259" key="5">
    <source>
        <dbReference type="Pfam" id="PF17101"/>
    </source>
</evidence>
<evidence type="ECO:0000256" key="3">
    <source>
        <dbReference type="ARBA" id="ARBA00023169"/>
    </source>
</evidence>
<evidence type="ECO:0000259" key="4">
    <source>
        <dbReference type="Pfam" id="PF11380"/>
    </source>
</evidence>
<evidence type="ECO:0000313" key="7">
    <source>
        <dbReference type="Proteomes" id="UP000297454"/>
    </source>
</evidence>
<name>A0A4V6QJ18_9FIRM</name>
<keyword evidence="7" id="KW-1185">Reference proteome</keyword>
<feature type="domain" description="Stealth protein CR2 conserved region 2" evidence="4">
    <location>
        <begin position="38"/>
        <end position="137"/>
    </location>
</feature>
<dbReference type="Proteomes" id="UP000297454">
    <property type="component" value="Unassembled WGS sequence"/>
</dbReference>
<dbReference type="GO" id="GO:0000271">
    <property type="term" value="P:polysaccharide biosynthetic process"/>
    <property type="evidence" value="ECO:0007669"/>
    <property type="project" value="UniProtKB-KW"/>
</dbReference>
<gene>
    <name evidence="6" type="ORF">EQF91_03120</name>
</gene>
<dbReference type="PANTHER" id="PTHR24045:SF0">
    <property type="entry name" value="N-ACETYLGLUCOSAMINE-1-PHOSPHOTRANSFERASE SUBUNITS ALPHA_BETA"/>
    <property type="match status" value="1"/>
</dbReference>
<dbReference type="GO" id="GO:0016772">
    <property type="term" value="F:transferase activity, transferring phosphorus-containing groups"/>
    <property type="evidence" value="ECO:0007669"/>
    <property type="project" value="InterPro"/>
</dbReference>
<dbReference type="RefSeq" id="WP_134744474.1">
    <property type="nucleotide sequence ID" value="NZ_JBFNFZ010000228.1"/>
</dbReference>
<reference evidence="6 7" key="1">
    <citation type="submission" date="2019-01" db="EMBL/GenBank/DDBJ databases">
        <title>Draft Genome Sequences of Helcococcus ovis Strains Isolated from the Uterus and Vagina of Dairy Cows with Metritis.</title>
        <authorList>
            <person name="Cunha F."/>
            <person name="Jeon S.J."/>
            <person name="Kutzer P."/>
            <person name="Galvao K.N."/>
        </authorList>
    </citation>
    <scope>NUCLEOTIDE SEQUENCE [LARGE SCALE GENOMIC DNA]</scope>
    <source>
        <strain evidence="6 7">KG-37</strain>
    </source>
</reference>
<evidence type="ECO:0008006" key="8">
    <source>
        <dbReference type="Google" id="ProtNLM"/>
    </source>
</evidence>
<dbReference type="InterPro" id="IPR047141">
    <property type="entry name" value="Stealth"/>
</dbReference>
<feature type="domain" description="Stealth protein CR1 conserved region 1" evidence="5">
    <location>
        <begin position="3"/>
        <end position="27"/>
    </location>
</feature>
<keyword evidence="2" id="KW-0808">Transferase</keyword>
<dbReference type="EMBL" id="SCFR01000007">
    <property type="protein sequence ID" value="TFF66760.1"/>
    <property type="molecule type" value="Genomic_DNA"/>
</dbReference>
<evidence type="ECO:0000256" key="2">
    <source>
        <dbReference type="ARBA" id="ARBA00022679"/>
    </source>
</evidence>
<accession>A0A4V6QJ18</accession>